<dbReference type="GO" id="GO:0006782">
    <property type="term" value="P:protoporphyrinogen IX biosynthetic process"/>
    <property type="evidence" value="ECO:0007669"/>
    <property type="project" value="UniProtKB-UniPathway"/>
</dbReference>
<dbReference type="GO" id="GO:0008270">
    <property type="term" value="F:zinc ion binding"/>
    <property type="evidence" value="ECO:0007669"/>
    <property type="project" value="TreeGrafter"/>
</dbReference>
<dbReference type="UniPathway" id="UPA00251">
    <property type="reaction ID" value="UER00318"/>
</dbReference>
<dbReference type="InterPro" id="IPR030656">
    <property type="entry name" value="ALAD_AS"/>
</dbReference>
<dbReference type="EMBL" id="AUZY01006731">
    <property type="protein sequence ID" value="EQD53449.1"/>
    <property type="molecule type" value="Genomic_DNA"/>
</dbReference>
<evidence type="ECO:0000256" key="6">
    <source>
        <dbReference type="ARBA" id="ARBA00023244"/>
    </source>
</evidence>
<keyword evidence="6" id="KW-0627">Porphyrin biosynthesis</keyword>
<proteinExistence type="inferred from homology"/>
<evidence type="ECO:0000256" key="1">
    <source>
        <dbReference type="ARBA" id="ARBA00004694"/>
    </source>
</evidence>
<sequence>MTDPDAGGPASLRLRRLRRTEDLRASLQETRVEPDRLIYPVFVRPGGGAPEPIESLPGIERHALEHLGDRAQEWADDGVRAVLLFGVPRVKDPDGSGAVDEDGLIPQAIRTIRRSVPSLRILTDVCLCAYTDHGHCGLLRGGEVDNDATVGRLARMALVHARAGADIVAPSAMMDHQVREIRSTLDGGGFTATAILAYAAKFASALYGPFRDAAGSTPRTGDRRSYQLSPGNPREALREMAADASEGADLLMVKPGLPYLDILARARRRFDPPP</sequence>
<dbReference type="PRINTS" id="PR00144">
    <property type="entry name" value="DALDHYDRTASE"/>
</dbReference>
<keyword evidence="4" id="KW-0350">Heme biosynthesis</keyword>
<dbReference type="PROSITE" id="PS00169">
    <property type="entry name" value="D_ALA_DEHYDRATASE"/>
    <property type="match status" value="1"/>
</dbReference>
<comment type="catalytic activity">
    <reaction evidence="8">
        <text>2 5-aminolevulinate = porphobilinogen + 2 H2O + H(+)</text>
        <dbReference type="Rhea" id="RHEA:24064"/>
        <dbReference type="ChEBI" id="CHEBI:15377"/>
        <dbReference type="ChEBI" id="CHEBI:15378"/>
        <dbReference type="ChEBI" id="CHEBI:58126"/>
        <dbReference type="ChEBI" id="CHEBI:356416"/>
        <dbReference type="EC" id="4.2.1.24"/>
    </reaction>
</comment>
<evidence type="ECO:0000256" key="5">
    <source>
        <dbReference type="ARBA" id="ARBA00023239"/>
    </source>
</evidence>
<evidence type="ECO:0000256" key="3">
    <source>
        <dbReference type="ARBA" id="ARBA00012053"/>
    </source>
</evidence>
<comment type="similarity">
    <text evidence="2">Belongs to the ALAD family.</text>
</comment>
<comment type="pathway">
    <text evidence="1">Porphyrin-containing compound metabolism; protoporphyrin-IX biosynthesis; coproporphyrinogen-III from 5-aminolevulinate: step 1/4.</text>
</comment>
<dbReference type="GO" id="GO:0004655">
    <property type="term" value="F:porphobilinogen synthase activity"/>
    <property type="evidence" value="ECO:0007669"/>
    <property type="project" value="UniProtKB-EC"/>
</dbReference>
<dbReference type="SUPFAM" id="SSF51569">
    <property type="entry name" value="Aldolase"/>
    <property type="match status" value="1"/>
</dbReference>
<reference evidence="10" key="2">
    <citation type="journal article" date="2014" name="ISME J.">
        <title>Microbial stratification in low pH oxic and suboxic macroscopic growths along an acid mine drainage.</title>
        <authorList>
            <person name="Mendez-Garcia C."/>
            <person name="Mesa V."/>
            <person name="Sprenger R.R."/>
            <person name="Richter M."/>
            <person name="Diez M.S."/>
            <person name="Solano J."/>
            <person name="Bargiela R."/>
            <person name="Golyshina O.V."/>
            <person name="Manteca A."/>
            <person name="Ramos J.L."/>
            <person name="Gallego J.R."/>
            <person name="Llorente I."/>
            <person name="Martins Dos Santos V.A."/>
            <person name="Jensen O.N."/>
            <person name="Pelaez A.I."/>
            <person name="Sanchez J."/>
            <person name="Ferrer M."/>
        </authorList>
    </citation>
    <scope>NUCLEOTIDE SEQUENCE</scope>
</reference>
<reference evidence="10" key="1">
    <citation type="submission" date="2013-08" db="EMBL/GenBank/DDBJ databases">
        <authorList>
            <person name="Mendez C."/>
            <person name="Richter M."/>
            <person name="Ferrer M."/>
            <person name="Sanchez J."/>
        </authorList>
    </citation>
    <scope>NUCLEOTIDE SEQUENCE</scope>
</reference>
<dbReference type="AlphaFoldDB" id="T1BJL4"/>
<dbReference type="Gene3D" id="3.20.20.70">
    <property type="entry name" value="Aldolase class I"/>
    <property type="match status" value="1"/>
</dbReference>
<organism evidence="10">
    <name type="scientific">mine drainage metagenome</name>
    <dbReference type="NCBI Taxonomy" id="410659"/>
    <lineage>
        <taxon>unclassified sequences</taxon>
        <taxon>metagenomes</taxon>
        <taxon>ecological metagenomes</taxon>
    </lineage>
</organism>
<comment type="caution">
    <text evidence="10">The sequence shown here is derived from an EMBL/GenBank/DDBJ whole genome shotgun (WGS) entry which is preliminary data.</text>
</comment>
<dbReference type="EC" id="4.2.1.24" evidence="3"/>
<keyword evidence="5" id="KW-0456">Lyase</keyword>
<dbReference type="Pfam" id="PF00490">
    <property type="entry name" value="ALAD"/>
    <property type="match status" value="1"/>
</dbReference>
<accession>T1BJL4</accession>
<gene>
    <name evidence="10" type="ORF">B1B_10240</name>
</gene>
<feature type="region of interest" description="Disordered" evidence="9">
    <location>
        <begin position="213"/>
        <end position="233"/>
    </location>
</feature>
<name>T1BJL4_9ZZZZ</name>
<evidence type="ECO:0000256" key="9">
    <source>
        <dbReference type="SAM" id="MobiDB-lite"/>
    </source>
</evidence>
<evidence type="ECO:0000256" key="2">
    <source>
        <dbReference type="ARBA" id="ARBA00008055"/>
    </source>
</evidence>
<feature type="non-terminal residue" evidence="10">
    <location>
        <position position="274"/>
    </location>
</feature>
<dbReference type="PANTHER" id="PTHR11458:SF0">
    <property type="entry name" value="DELTA-AMINOLEVULINIC ACID DEHYDRATASE"/>
    <property type="match status" value="1"/>
</dbReference>
<dbReference type="NCBIfam" id="NF006762">
    <property type="entry name" value="PRK09283.1"/>
    <property type="match status" value="1"/>
</dbReference>
<dbReference type="PANTHER" id="PTHR11458">
    <property type="entry name" value="DELTA-AMINOLEVULINIC ACID DEHYDRATASE"/>
    <property type="match status" value="1"/>
</dbReference>
<evidence type="ECO:0000256" key="8">
    <source>
        <dbReference type="ARBA" id="ARBA00047651"/>
    </source>
</evidence>
<dbReference type="InterPro" id="IPR001731">
    <property type="entry name" value="ALAD"/>
</dbReference>
<dbReference type="InterPro" id="IPR013785">
    <property type="entry name" value="Aldolase_TIM"/>
</dbReference>
<protein>
    <recommendedName>
        <fullName evidence="3">porphobilinogen synthase</fullName>
        <ecNumber evidence="3">4.2.1.24</ecNumber>
    </recommendedName>
    <alternativeName>
        <fullName evidence="7">Porphobilinogen synthase</fullName>
    </alternativeName>
</protein>
<evidence type="ECO:0000256" key="7">
    <source>
        <dbReference type="ARBA" id="ARBA00032837"/>
    </source>
</evidence>
<dbReference type="GO" id="GO:0005829">
    <property type="term" value="C:cytosol"/>
    <property type="evidence" value="ECO:0007669"/>
    <property type="project" value="TreeGrafter"/>
</dbReference>
<dbReference type="SMART" id="SM01004">
    <property type="entry name" value="ALAD"/>
    <property type="match status" value="1"/>
</dbReference>
<evidence type="ECO:0000256" key="4">
    <source>
        <dbReference type="ARBA" id="ARBA00023133"/>
    </source>
</evidence>
<evidence type="ECO:0000313" key="10">
    <source>
        <dbReference type="EMBL" id="EQD53449.1"/>
    </source>
</evidence>